<feature type="region of interest" description="Disordered" evidence="1">
    <location>
        <begin position="148"/>
        <end position="181"/>
    </location>
</feature>
<protein>
    <submittedName>
        <fullName evidence="2">Uncharacterized protein</fullName>
    </submittedName>
</protein>
<organism evidence="2 3">
    <name type="scientific">Coprinopsis cinerea (strain Okayama-7 / 130 / ATCC MYA-4618 / FGSC 9003)</name>
    <name type="common">Inky cap fungus</name>
    <name type="synonym">Hormographiella aspergillata</name>
    <dbReference type="NCBI Taxonomy" id="240176"/>
    <lineage>
        <taxon>Eukaryota</taxon>
        <taxon>Fungi</taxon>
        <taxon>Dikarya</taxon>
        <taxon>Basidiomycota</taxon>
        <taxon>Agaricomycotina</taxon>
        <taxon>Agaricomycetes</taxon>
        <taxon>Agaricomycetidae</taxon>
        <taxon>Agaricales</taxon>
        <taxon>Agaricineae</taxon>
        <taxon>Psathyrellaceae</taxon>
        <taxon>Coprinopsis</taxon>
    </lineage>
</organism>
<dbReference type="Proteomes" id="UP000001861">
    <property type="component" value="Unassembled WGS sequence"/>
</dbReference>
<dbReference type="KEGG" id="cci:CC1G_12682"/>
<dbReference type="AlphaFoldDB" id="A8PHN8"/>
<reference evidence="2 3" key="1">
    <citation type="journal article" date="2010" name="Proc. Natl. Acad. Sci. U.S.A.">
        <title>Insights into evolution of multicellular fungi from the assembled chromosomes of the mushroom Coprinopsis cinerea (Coprinus cinereus).</title>
        <authorList>
            <person name="Stajich J.E."/>
            <person name="Wilke S.K."/>
            <person name="Ahren D."/>
            <person name="Au C.H."/>
            <person name="Birren B.W."/>
            <person name="Borodovsky M."/>
            <person name="Burns C."/>
            <person name="Canback B."/>
            <person name="Casselton L.A."/>
            <person name="Cheng C.K."/>
            <person name="Deng J."/>
            <person name="Dietrich F.S."/>
            <person name="Fargo D.C."/>
            <person name="Farman M.L."/>
            <person name="Gathman A.C."/>
            <person name="Goldberg J."/>
            <person name="Guigo R."/>
            <person name="Hoegger P.J."/>
            <person name="Hooker J.B."/>
            <person name="Huggins A."/>
            <person name="James T.Y."/>
            <person name="Kamada T."/>
            <person name="Kilaru S."/>
            <person name="Kodira C."/>
            <person name="Kues U."/>
            <person name="Kupfer D."/>
            <person name="Kwan H.S."/>
            <person name="Lomsadze A."/>
            <person name="Li W."/>
            <person name="Lilly W.W."/>
            <person name="Ma L.J."/>
            <person name="Mackey A.J."/>
            <person name="Manning G."/>
            <person name="Martin F."/>
            <person name="Muraguchi H."/>
            <person name="Natvig D.O."/>
            <person name="Palmerini H."/>
            <person name="Ramesh M.A."/>
            <person name="Rehmeyer C.J."/>
            <person name="Roe B.A."/>
            <person name="Shenoy N."/>
            <person name="Stanke M."/>
            <person name="Ter-Hovhannisyan V."/>
            <person name="Tunlid A."/>
            <person name="Velagapudi R."/>
            <person name="Vision T.J."/>
            <person name="Zeng Q."/>
            <person name="Zolan M.E."/>
            <person name="Pukkila P.J."/>
        </authorList>
    </citation>
    <scope>NUCLEOTIDE SEQUENCE [LARGE SCALE GENOMIC DNA]</scope>
    <source>
        <strain evidence="3">Okayama-7 / 130 / ATCC MYA-4618 / FGSC 9003</strain>
    </source>
</reference>
<dbReference type="RefSeq" id="XP_001841442.2">
    <property type="nucleotide sequence ID" value="XM_001841390.2"/>
</dbReference>
<evidence type="ECO:0000313" key="2">
    <source>
        <dbReference type="EMBL" id="EAU80383.2"/>
    </source>
</evidence>
<feature type="compositionally biased region" description="Polar residues" evidence="1">
    <location>
        <begin position="150"/>
        <end position="162"/>
    </location>
</feature>
<proteinExistence type="predicted"/>
<name>A8PHN8_COPC7</name>
<gene>
    <name evidence="2" type="ORF">CC1G_12682</name>
</gene>
<dbReference type="GeneID" id="6018125"/>
<keyword evidence="3" id="KW-1185">Reference proteome</keyword>
<comment type="caution">
    <text evidence="2">The sequence shown here is derived from an EMBL/GenBank/DDBJ whole genome shotgun (WGS) entry which is preliminary data.</text>
</comment>
<dbReference type="HOGENOM" id="CLU_1023136_0_0_1"/>
<evidence type="ECO:0000313" key="3">
    <source>
        <dbReference type="Proteomes" id="UP000001861"/>
    </source>
</evidence>
<sequence length="272" mass="30586">MTERPSNNSLLPPSIRKYLEESEEQIQAIKTVNDIKEVVGADAALLLVGERTPAICRLYATLVQEHERIIKEKFHLIGHYQALDASVTKFFEATQKVLDGLNAQDQILEQSRQRVEAELLRDLDELKNAIGQAQLISAFDRRRVHLASPVPSSSGNHGSVSTMAPGPVARSNVPSEPDGLVRPLSKKELRKRDGHRCNECGETGHWQCDHYSYRCTLCGKNAPRTQLWFPVGVPNYRPTPRNTSPDQYDALLDDGDYDDYLWGDEGEHNLNT</sequence>
<dbReference type="EMBL" id="AACS02000006">
    <property type="protein sequence ID" value="EAU80383.2"/>
    <property type="molecule type" value="Genomic_DNA"/>
</dbReference>
<dbReference type="VEuPathDB" id="FungiDB:CC1G_12682"/>
<accession>A8PHN8</accession>
<evidence type="ECO:0000256" key="1">
    <source>
        <dbReference type="SAM" id="MobiDB-lite"/>
    </source>
</evidence>
<dbReference type="OMA" id="PRTQLWF"/>
<dbReference type="InParanoid" id="A8PHN8"/>